<dbReference type="RefSeq" id="WP_093106583.1">
    <property type="nucleotide sequence ID" value="NZ_FNOS01000003.1"/>
</dbReference>
<evidence type="ECO:0000256" key="1">
    <source>
        <dbReference type="ARBA" id="ARBA00004370"/>
    </source>
</evidence>
<keyword evidence="3" id="KW-0812">Transmembrane</keyword>
<reference evidence="5 6" key="1">
    <citation type="submission" date="2016-10" db="EMBL/GenBank/DDBJ databases">
        <authorList>
            <person name="Varghese N."/>
            <person name="Submissions S."/>
        </authorList>
    </citation>
    <scope>NUCLEOTIDE SEQUENCE [LARGE SCALE GENOMIC DNA]</scope>
    <source>
        <strain evidence="5 6">DSM 20748</strain>
    </source>
</reference>
<feature type="transmembrane region" description="Helical" evidence="3">
    <location>
        <begin position="183"/>
        <end position="205"/>
    </location>
</feature>
<comment type="subcellular location">
    <subcellularLocation>
        <location evidence="1">Membrane</location>
    </subcellularLocation>
</comment>
<feature type="transmembrane region" description="Helical" evidence="3">
    <location>
        <begin position="152"/>
        <end position="171"/>
    </location>
</feature>
<feature type="transmembrane region" description="Helical" evidence="3">
    <location>
        <begin position="281"/>
        <end position="302"/>
    </location>
</feature>
<dbReference type="Pfam" id="PF01757">
    <property type="entry name" value="Acyl_transf_3"/>
    <property type="match status" value="1"/>
</dbReference>
<dbReference type="InterPro" id="IPR002656">
    <property type="entry name" value="Acyl_transf_3_dom"/>
</dbReference>
<comment type="similarity">
    <text evidence="2">Belongs to the acyltransferase 3 family.</text>
</comment>
<evidence type="ECO:0000256" key="3">
    <source>
        <dbReference type="SAM" id="Phobius"/>
    </source>
</evidence>
<feature type="transmembrane region" description="Helical" evidence="3">
    <location>
        <begin position="73"/>
        <end position="90"/>
    </location>
</feature>
<feature type="transmembrane region" description="Helical" evidence="3">
    <location>
        <begin position="259"/>
        <end position="275"/>
    </location>
</feature>
<accession>A0A1H3ESN1</accession>
<dbReference type="PANTHER" id="PTHR37312">
    <property type="entry name" value="MEMBRANE-BOUND ACYLTRANSFERASE YKRP-RELATED"/>
    <property type="match status" value="1"/>
</dbReference>
<evidence type="ECO:0000256" key="2">
    <source>
        <dbReference type="ARBA" id="ARBA00007400"/>
    </source>
</evidence>
<organism evidence="5 6">
    <name type="scientific">Salimicrobium album</name>
    <dbReference type="NCBI Taxonomy" id="50717"/>
    <lineage>
        <taxon>Bacteria</taxon>
        <taxon>Bacillati</taxon>
        <taxon>Bacillota</taxon>
        <taxon>Bacilli</taxon>
        <taxon>Bacillales</taxon>
        <taxon>Bacillaceae</taxon>
        <taxon>Salimicrobium</taxon>
    </lineage>
</organism>
<keyword evidence="3" id="KW-0472">Membrane</keyword>
<feature type="transmembrane region" description="Helical" evidence="3">
    <location>
        <begin position="12"/>
        <end position="28"/>
    </location>
</feature>
<feature type="transmembrane region" description="Helical" evidence="3">
    <location>
        <begin position="129"/>
        <end position="146"/>
    </location>
</feature>
<feature type="domain" description="Acyltransferase 3" evidence="4">
    <location>
        <begin position="5"/>
        <end position="303"/>
    </location>
</feature>
<feature type="transmembrane region" description="Helical" evidence="3">
    <location>
        <begin position="225"/>
        <end position="247"/>
    </location>
</feature>
<evidence type="ECO:0000313" key="6">
    <source>
        <dbReference type="Proteomes" id="UP000198647"/>
    </source>
</evidence>
<feature type="transmembrane region" description="Helical" evidence="3">
    <location>
        <begin position="34"/>
        <end position="57"/>
    </location>
</feature>
<sequence>MERDAFFDNAKLFLIVLVVFGHAIQPMTNDSVFVYNLYTFIYIFHMPAFILLAGFFAKGSRDKKYILQMMKKLLLPYFLFQAVYSGYYYALGDEGWYNGFFHPHWSLWFLISLFCWHILLIGFKKLPPLLGILISLELGLIIGYFSDIGHTYSLSRTFVFFPFFLAGYWLTTRQVKIWQSTSVRAGSLVTMGIIGTLIVLFPEFSSDWLLGSKSYATLGSPESGGWVRLGVYVLAAAMTVSVLAWVPSRHFSFTKLGQRTLYVYLLHGFVIQFFRETEFFTYTHWLDVFGVFFVSLGIVYLFSSTFMMKAASPLIEAKLPRRRKIRTFQ</sequence>
<dbReference type="PANTHER" id="PTHR37312:SF1">
    <property type="entry name" value="MEMBRANE-BOUND ACYLTRANSFERASE YKRP-RELATED"/>
    <property type="match status" value="1"/>
</dbReference>
<evidence type="ECO:0000313" key="5">
    <source>
        <dbReference type="EMBL" id="SDX81766.1"/>
    </source>
</evidence>
<proteinExistence type="inferred from homology"/>
<keyword evidence="3" id="KW-1133">Transmembrane helix</keyword>
<dbReference type="Proteomes" id="UP000198647">
    <property type="component" value="Unassembled WGS sequence"/>
</dbReference>
<feature type="transmembrane region" description="Helical" evidence="3">
    <location>
        <begin position="105"/>
        <end position="122"/>
    </location>
</feature>
<name>A0A1H3ESN1_9BACI</name>
<gene>
    <name evidence="5" type="ORF">SAMN04488081_1370</name>
</gene>
<evidence type="ECO:0000259" key="4">
    <source>
        <dbReference type="Pfam" id="PF01757"/>
    </source>
</evidence>
<dbReference type="InterPro" id="IPR052734">
    <property type="entry name" value="Nod_factor_acetyltransferase"/>
</dbReference>
<keyword evidence="6" id="KW-1185">Reference proteome</keyword>
<comment type="caution">
    <text evidence="5">The sequence shown here is derived from an EMBL/GenBank/DDBJ whole genome shotgun (WGS) entry which is preliminary data.</text>
</comment>
<protein>
    <submittedName>
        <fullName evidence="5">Fucose 4-O-acetylase</fullName>
    </submittedName>
</protein>
<dbReference type="EMBL" id="FNOS01000003">
    <property type="protein sequence ID" value="SDX81766.1"/>
    <property type="molecule type" value="Genomic_DNA"/>
</dbReference>